<dbReference type="AlphaFoldDB" id="A0A2W5PEP9"/>
<reference evidence="1 2" key="1">
    <citation type="submission" date="2017-08" db="EMBL/GenBank/DDBJ databases">
        <title>Infants hospitalized years apart are colonized by the same room-sourced microbial strains.</title>
        <authorList>
            <person name="Brooks B."/>
            <person name="Olm M.R."/>
            <person name="Firek B.A."/>
            <person name="Baker R."/>
            <person name="Thomas B.C."/>
            <person name="Morowitz M.J."/>
            <person name="Banfield J.F."/>
        </authorList>
    </citation>
    <scope>NUCLEOTIDE SEQUENCE [LARGE SCALE GENOMIC DNA]</scope>
    <source>
        <strain evidence="1">S2_005_001_R1_22</strain>
    </source>
</reference>
<dbReference type="InterPro" id="IPR021955">
    <property type="entry name" value="DUF3572"/>
</dbReference>
<dbReference type="EMBL" id="QFQI01000001">
    <property type="protein sequence ID" value="PZQ63028.1"/>
    <property type="molecule type" value="Genomic_DNA"/>
</dbReference>
<evidence type="ECO:0000313" key="2">
    <source>
        <dbReference type="Proteomes" id="UP000249229"/>
    </source>
</evidence>
<sequence>MIRSDSSPNDAATVALQALSFTLNNPLLTGRLVDVTGLTPDDLRGRLGEPAVLAAVLTFLEGHEPDLLACAEALNTTPAALVAARGALEATA</sequence>
<dbReference type="Pfam" id="PF12096">
    <property type="entry name" value="DUF3572"/>
    <property type="match status" value="1"/>
</dbReference>
<proteinExistence type="predicted"/>
<gene>
    <name evidence="1" type="ORF">DI544_02290</name>
</gene>
<evidence type="ECO:0000313" key="1">
    <source>
        <dbReference type="EMBL" id="PZQ63028.1"/>
    </source>
</evidence>
<organism evidence="1 2">
    <name type="scientific">Sphingomonas taxi</name>
    <dbReference type="NCBI Taxonomy" id="1549858"/>
    <lineage>
        <taxon>Bacteria</taxon>
        <taxon>Pseudomonadati</taxon>
        <taxon>Pseudomonadota</taxon>
        <taxon>Alphaproteobacteria</taxon>
        <taxon>Sphingomonadales</taxon>
        <taxon>Sphingomonadaceae</taxon>
        <taxon>Sphingomonas</taxon>
    </lineage>
</organism>
<protein>
    <submittedName>
        <fullName evidence="1">DUF3572 domain-containing protein</fullName>
    </submittedName>
</protein>
<name>A0A2W5PEP9_9SPHN</name>
<accession>A0A2W5PEP9</accession>
<dbReference type="Proteomes" id="UP000249229">
    <property type="component" value="Unassembled WGS sequence"/>
</dbReference>
<comment type="caution">
    <text evidence="1">The sequence shown here is derived from an EMBL/GenBank/DDBJ whole genome shotgun (WGS) entry which is preliminary data.</text>
</comment>